<dbReference type="Proteomes" id="UP000316628">
    <property type="component" value="Unassembled WGS sequence"/>
</dbReference>
<dbReference type="OrthoDB" id="3541261at2"/>
<dbReference type="InterPro" id="IPR045745">
    <property type="entry name" value="HTH_58_Actinobacteria-type"/>
</dbReference>
<feature type="domain" description="Helix-turn-helix" evidence="1">
    <location>
        <begin position="11"/>
        <end position="68"/>
    </location>
</feature>
<organism evidence="2 3">
    <name type="scientific">Saccharothrix saharensis</name>
    <dbReference type="NCBI Taxonomy" id="571190"/>
    <lineage>
        <taxon>Bacteria</taxon>
        <taxon>Bacillati</taxon>
        <taxon>Actinomycetota</taxon>
        <taxon>Actinomycetes</taxon>
        <taxon>Pseudonocardiales</taxon>
        <taxon>Pseudonocardiaceae</taxon>
        <taxon>Saccharothrix</taxon>
    </lineage>
</organism>
<reference evidence="2 3" key="1">
    <citation type="submission" date="2019-06" db="EMBL/GenBank/DDBJ databases">
        <title>Sequencing the genomes of 1000 actinobacteria strains.</title>
        <authorList>
            <person name="Klenk H.-P."/>
        </authorList>
    </citation>
    <scope>NUCLEOTIDE SEQUENCE [LARGE SCALE GENOMIC DNA]</scope>
    <source>
        <strain evidence="2 3">DSM 45456</strain>
    </source>
</reference>
<gene>
    <name evidence="2" type="ORF">FHX81_0445</name>
</gene>
<dbReference type="AlphaFoldDB" id="A0A543J5S9"/>
<keyword evidence="3" id="KW-1185">Reference proteome</keyword>
<dbReference type="RefSeq" id="WP_141974965.1">
    <property type="nucleotide sequence ID" value="NZ_VFPP01000001.1"/>
</dbReference>
<proteinExistence type="predicted"/>
<comment type="caution">
    <text evidence="2">The sequence shown here is derived from an EMBL/GenBank/DDBJ whole genome shotgun (WGS) entry which is preliminary data.</text>
</comment>
<accession>A0A543J5S9</accession>
<protein>
    <recommendedName>
        <fullName evidence="1">Helix-turn-helix domain-containing protein</fullName>
    </recommendedName>
</protein>
<dbReference type="Pfam" id="PF19575">
    <property type="entry name" value="HTH_58"/>
    <property type="match status" value="1"/>
</dbReference>
<evidence type="ECO:0000313" key="3">
    <source>
        <dbReference type="Proteomes" id="UP000316628"/>
    </source>
</evidence>
<sequence>MTRSARPIRYRKITGTARKRIGDRMKKQYEKGASIQALAESVGRSYVFVRTVLLKAGTTLRSHGGPRRANRT</sequence>
<evidence type="ECO:0000259" key="1">
    <source>
        <dbReference type="Pfam" id="PF19575"/>
    </source>
</evidence>
<dbReference type="EMBL" id="VFPP01000001">
    <property type="protein sequence ID" value="TQM78189.1"/>
    <property type="molecule type" value="Genomic_DNA"/>
</dbReference>
<evidence type="ECO:0000313" key="2">
    <source>
        <dbReference type="EMBL" id="TQM78189.1"/>
    </source>
</evidence>
<name>A0A543J5S9_9PSEU</name>